<dbReference type="SUPFAM" id="SSF158472">
    <property type="entry name" value="HAMP domain-like"/>
    <property type="match status" value="1"/>
</dbReference>
<dbReference type="GO" id="GO:0006355">
    <property type="term" value="P:regulation of DNA-templated transcription"/>
    <property type="evidence" value="ECO:0007669"/>
    <property type="project" value="InterPro"/>
</dbReference>
<comment type="catalytic activity">
    <reaction evidence="1">
        <text>ATP + protein L-histidine = ADP + protein N-phospho-L-histidine.</text>
        <dbReference type="EC" id="2.7.13.3"/>
    </reaction>
</comment>
<keyword evidence="15" id="KW-1185">Reference proteome</keyword>
<evidence type="ECO:0000256" key="2">
    <source>
        <dbReference type="ARBA" id="ARBA00004370"/>
    </source>
</evidence>
<dbReference type="InterPro" id="IPR013767">
    <property type="entry name" value="PAS_fold"/>
</dbReference>
<keyword evidence="8 9" id="KW-0472">Membrane</keyword>
<evidence type="ECO:0000256" key="1">
    <source>
        <dbReference type="ARBA" id="ARBA00000085"/>
    </source>
</evidence>
<dbReference type="PROSITE" id="PS50885">
    <property type="entry name" value="HAMP"/>
    <property type="match status" value="1"/>
</dbReference>
<dbReference type="Gene3D" id="1.10.287.130">
    <property type="match status" value="1"/>
</dbReference>
<dbReference type="CDD" id="cd00082">
    <property type="entry name" value="HisKA"/>
    <property type="match status" value="1"/>
</dbReference>
<evidence type="ECO:0000313" key="15">
    <source>
        <dbReference type="Proteomes" id="UP000184148"/>
    </source>
</evidence>
<dbReference type="EMBL" id="FQUY01000003">
    <property type="protein sequence ID" value="SHE56470.1"/>
    <property type="molecule type" value="Genomic_DNA"/>
</dbReference>
<evidence type="ECO:0000256" key="5">
    <source>
        <dbReference type="ARBA" id="ARBA00022679"/>
    </source>
</evidence>
<dbReference type="CDD" id="cd00130">
    <property type="entry name" value="PAS"/>
    <property type="match status" value="1"/>
</dbReference>
<evidence type="ECO:0000259" key="10">
    <source>
        <dbReference type="PROSITE" id="PS50109"/>
    </source>
</evidence>
<protein>
    <recommendedName>
        <fullName evidence="3">histidine kinase</fullName>
        <ecNumber evidence="3">2.7.13.3</ecNumber>
    </recommendedName>
</protein>
<dbReference type="Gene3D" id="6.10.340.10">
    <property type="match status" value="1"/>
</dbReference>
<dbReference type="SMART" id="SM00091">
    <property type="entry name" value="PAS"/>
    <property type="match status" value="1"/>
</dbReference>
<dbReference type="SMART" id="SM00388">
    <property type="entry name" value="HisKA"/>
    <property type="match status" value="1"/>
</dbReference>
<dbReference type="Pfam" id="PF00989">
    <property type="entry name" value="PAS"/>
    <property type="match status" value="1"/>
</dbReference>
<feature type="domain" description="HAMP" evidence="13">
    <location>
        <begin position="54"/>
        <end position="106"/>
    </location>
</feature>
<dbReference type="InterPro" id="IPR003594">
    <property type="entry name" value="HATPase_dom"/>
</dbReference>
<dbReference type="STRING" id="1121429.SAMN02745133_00650"/>
<evidence type="ECO:0000313" key="14">
    <source>
        <dbReference type="EMBL" id="SHE56470.1"/>
    </source>
</evidence>
<dbReference type="InterPro" id="IPR005467">
    <property type="entry name" value="His_kinase_dom"/>
</dbReference>
<dbReference type="CDD" id="cd06225">
    <property type="entry name" value="HAMP"/>
    <property type="match status" value="1"/>
</dbReference>
<dbReference type="PROSITE" id="PS50109">
    <property type="entry name" value="HIS_KIN"/>
    <property type="match status" value="1"/>
</dbReference>
<dbReference type="GO" id="GO:0005886">
    <property type="term" value="C:plasma membrane"/>
    <property type="evidence" value="ECO:0007669"/>
    <property type="project" value="TreeGrafter"/>
</dbReference>
<dbReference type="AlphaFoldDB" id="A0A1M4UIS9"/>
<keyword evidence="7" id="KW-0902">Two-component regulatory system</keyword>
<dbReference type="InterPro" id="IPR035965">
    <property type="entry name" value="PAS-like_dom_sf"/>
</dbReference>
<dbReference type="Pfam" id="PF00512">
    <property type="entry name" value="HisKA"/>
    <property type="match status" value="1"/>
</dbReference>
<dbReference type="SMART" id="SM00304">
    <property type="entry name" value="HAMP"/>
    <property type="match status" value="1"/>
</dbReference>
<dbReference type="GO" id="GO:0016036">
    <property type="term" value="P:cellular response to phosphate starvation"/>
    <property type="evidence" value="ECO:0007669"/>
    <property type="project" value="TreeGrafter"/>
</dbReference>
<comment type="subcellular location">
    <subcellularLocation>
        <location evidence="2">Membrane</location>
    </subcellularLocation>
</comment>
<evidence type="ECO:0000256" key="9">
    <source>
        <dbReference type="SAM" id="Phobius"/>
    </source>
</evidence>
<dbReference type="SUPFAM" id="SSF55785">
    <property type="entry name" value="PYP-like sensor domain (PAS domain)"/>
    <property type="match status" value="1"/>
</dbReference>
<dbReference type="FunFam" id="3.30.565.10:FF:000006">
    <property type="entry name" value="Sensor histidine kinase WalK"/>
    <property type="match status" value="1"/>
</dbReference>
<keyword evidence="9" id="KW-0812">Transmembrane</keyword>
<dbReference type="Gene3D" id="3.30.565.10">
    <property type="entry name" value="Histidine kinase-like ATPase, C-terminal domain"/>
    <property type="match status" value="1"/>
</dbReference>
<dbReference type="InterPro" id="IPR004358">
    <property type="entry name" value="Sig_transdc_His_kin-like_C"/>
</dbReference>
<dbReference type="PROSITE" id="PS50112">
    <property type="entry name" value="PAS"/>
    <property type="match status" value="1"/>
</dbReference>
<dbReference type="OrthoDB" id="112712at2"/>
<gene>
    <name evidence="14" type="ORF">SAMN02745133_00650</name>
</gene>
<sequence>MLKGIRQRTIGSYAFLFFVFMILTFLRSLGVVDMLTVLLGSFWATVVMAWLTNRRLITPVEQITSVAQEMAGGFLDTEIRVKGEEELDDLAWSINYMARELRKNLFVITEERNRARAILNSMADGVIALDKDGRVILVNPVVEGIFKIKEEEWVGNQLIKVIRNHELEELFIRALNSMQPVLNNELQVLTPEPRLFRVQISPLKGNHEEKMGVVGLLTDVTERRKLERMRSEFVANVSHELRTPLTSINGFVETLLDGAIEDPATAKNFLEIINAEGKRLANLIDDLLKLSRLEDRRTKLNKQPVDLAEVIHNTVKMFEARALEKNIELTRVLPREMPPVPGDQGFLSQVMINLVDNAIKYTLPGGKVQVKVTFNQEEVTAAVSDTGIGIPPESLPRVFERFYRVDKARSREMGGTGLGLSISKHIIEAHGGKIWAESDQNGSTFSFTLPLHE</sequence>
<dbReference type="GO" id="GO:0004721">
    <property type="term" value="F:phosphoprotein phosphatase activity"/>
    <property type="evidence" value="ECO:0007669"/>
    <property type="project" value="TreeGrafter"/>
</dbReference>
<evidence type="ECO:0000259" key="13">
    <source>
        <dbReference type="PROSITE" id="PS50885"/>
    </source>
</evidence>
<feature type="domain" description="PAS" evidence="11">
    <location>
        <begin position="111"/>
        <end position="185"/>
    </location>
</feature>
<evidence type="ECO:0000256" key="3">
    <source>
        <dbReference type="ARBA" id="ARBA00012438"/>
    </source>
</evidence>
<evidence type="ECO:0000256" key="4">
    <source>
        <dbReference type="ARBA" id="ARBA00022553"/>
    </source>
</evidence>
<dbReference type="EC" id="2.7.13.3" evidence="3"/>
<organism evidence="14 15">
    <name type="scientific">Desulforamulus putei DSM 12395</name>
    <dbReference type="NCBI Taxonomy" id="1121429"/>
    <lineage>
        <taxon>Bacteria</taxon>
        <taxon>Bacillati</taxon>
        <taxon>Bacillota</taxon>
        <taxon>Clostridia</taxon>
        <taxon>Eubacteriales</taxon>
        <taxon>Peptococcaceae</taxon>
        <taxon>Desulforamulus</taxon>
    </lineage>
</organism>
<dbReference type="NCBIfam" id="NF046044">
    <property type="entry name" value="PnpS"/>
    <property type="match status" value="1"/>
</dbReference>
<dbReference type="InterPro" id="IPR036097">
    <property type="entry name" value="HisK_dim/P_sf"/>
</dbReference>
<accession>A0A1M4UIS9</accession>
<dbReference type="PANTHER" id="PTHR45453:SF1">
    <property type="entry name" value="PHOSPHATE REGULON SENSOR PROTEIN PHOR"/>
    <property type="match status" value="1"/>
</dbReference>
<dbReference type="InterPro" id="IPR003661">
    <property type="entry name" value="HisK_dim/P_dom"/>
</dbReference>
<dbReference type="InterPro" id="IPR050351">
    <property type="entry name" value="BphY/WalK/GraS-like"/>
</dbReference>
<dbReference type="InterPro" id="IPR000700">
    <property type="entry name" value="PAS-assoc_C"/>
</dbReference>
<evidence type="ECO:0000256" key="6">
    <source>
        <dbReference type="ARBA" id="ARBA00022777"/>
    </source>
</evidence>
<dbReference type="InterPro" id="IPR000014">
    <property type="entry name" value="PAS"/>
</dbReference>
<dbReference type="CDD" id="cd00075">
    <property type="entry name" value="HATPase"/>
    <property type="match status" value="1"/>
</dbReference>
<dbReference type="SUPFAM" id="SSF55874">
    <property type="entry name" value="ATPase domain of HSP90 chaperone/DNA topoisomerase II/histidine kinase"/>
    <property type="match status" value="1"/>
</dbReference>
<keyword evidence="9" id="KW-1133">Transmembrane helix</keyword>
<feature type="transmembrane region" description="Helical" evidence="9">
    <location>
        <begin position="12"/>
        <end position="29"/>
    </location>
</feature>
<evidence type="ECO:0000256" key="8">
    <source>
        <dbReference type="ARBA" id="ARBA00023136"/>
    </source>
</evidence>
<dbReference type="InterPro" id="IPR036890">
    <property type="entry name" value="HATPase_C_sf"/>
</dbReference>
<dbReference type="Pfam" id="PF02518">
    <property type="entry name" value="HATPase_c"/>
    <property type="match status" value="1"/>
</dbReference>
<keyword evidence="4" id="KW-0597">Phosphoprotein</keyword>
<keyword evidence="6 14" id="KW-0418">Kinase</keyword>
<dbReference type="PROSITE" id="PS50113">
    <property type="entry name" value="PAC"/>
    <property type="match status" value="1"/>
</dbReference>
<dbReference type="Pfam" id="PF00672">
    <property type="entry name" value="HAMP"/>
    <property type="match status" value="1"/>
</dbReference>
<dbReference type="PANTHER" id="PTHR45453">
    <property type="entry name" value="PHOSPHATE REGULON SENSOR PROTEIN PHOR"/>
    <property type="match status" value="1"/>
</dbReference>
<proteinExistence type="predicted"/>
<name>A0A1M4UIS9_9FIRM</name>
<feature type="domain" description="PAC" evidence="12">
    <location>
        <begin position="182"/>
        <end position="232"/>
    </location>
</feature>
<dbReference type="SUPFAM" id="SSF47384">
    <property type="entry name" value="Homodimeric domain of signal transducing histidine kinase"/>
    <property type="match status" value="1"/>
</dbReference>
<dbReference type="Proteomes" id="UP000184148">
    <property type="component" value="Unassembled WGS sequence"/>
</dbReference>
<keyword evidence="5" id="KW-0808">Transferase</keyword>
<evidence type="ECO:0000256" key="7">
    <source>
        <dbReference type="ARBA" id="ARBA00023012"/>
    </source>
</evidence>
<evidence type="ECO:0000259" key="11">
    <source>
        <dbReference type="PROSITE" id="PS50112"/>
    </source>
</evidence>
<dbReference type="InterPro" id="IPR003660">
    <property type="entry name" value="HAMP_dom"/>
</dbReference>
<evidence type="ECO:0000259" key="12">
    <source>
        <dbReference type="PROSITE" id="PS50113"/>
    </source>
</evidence>
<reference evidence="15" key="1">
    <citation type="submission" date="2016-11" db="EMBL/GenBank/DDBJ databases">
        <authorList>
            <person name="Varghese N."/>
            <person name="Submissions S."/>
        </authorList>
    </citation>
    <scope>NUCLEOTIDE SEQUENCE [LARGE SCALE GENOMIC DNA]</scope>
    <source>
        <strain evidence="15">DSM 12395</strain>
    </source>
</reference>
<dbReference type="SMART" id="SM00387">
    <property type="entry name" value="HATPase_c"/>
    <property type="match status" value="1"/>
</dbReference>
<dbReference type="RefSeq" id="WP_073235661.1">
    <property type="nucleotide sequence ID" value="NZ_FQUY01000003.1"/>
</dbReference>
<dbReference type="NCBIfam" id="TIGR00229">
    <property type="entry name" value="sensory_box"/>
    <property type="match status" value="1"/>
</dbReference>
<dbReference type="PRINTS" id="PR00344">
    <property type="entry name" value="BCTRLSENSOR"/>
</dbReference>
<dbReference type="FunFam" id="1.10.287.130:FF:000001">
    <property type="entry name" value="Two-component sensor histidine kinase"/>
    <property type="match status" value="1"/>
</dbReference>
<dbReference type="Gene3D" id="3.30.450.20">
    <property type="entry name" value="PAS domain"/>
    <property type="match status" value="1"/>
</dbReference>
<dbReference type="GO" id="GO:0000155">
    <property type="term" value="F:phosphorelay sensor kinase activity"/>
    <property type="evidence" value="ECO:0007669"/>
    <property type="project" value="InterPro"/>
</dbReference>
<feature type="domain" description="Histidine kinase" evidence="10">
    <location>
        <begin position="236"/>
        <end position="453"/>
    </location>
</feature>